<evidence type="ECO:0000313" key="3">
    <source>
        <dbReference type="Proteomes" id="UP000036932"/>
    </source>
</evidence>
<accession>A0A0M1N1S3</accession>
<name>A0A0M1N1S3_9BACL</name>
<dbReference type="PANTHER" id="PTHR46211">
    <property type="entry name" value="GLYCEROPHOSPHORYL DIESTER PHOSPHODIESTERASE"/>
    <property type="match status" value="1"/>
</dbReference>
<dbReference type="SUPFAM" id="SSF51695">
    <property type="entry name" value="PLC-like phosphodiesterases"/>
    <property type="match status" value="1"/>
</dbReference>
<dbReference type="Proteomes" id="UP000036932">
    <property type="component" value="Unassembled WGS sequence"/>
</dbReference>
<dbReference type="AlphaFoldDB" id="A0A0M1N1S3"/>
<dbReference type="GO" id="GO:0006629">
    <property type="term" value="P:lipid metabolic process"/>
    <property type="evidence" value="ECO:0007669"/>
    <property type="project" value="InterPro"/>
</dbReference>
<reference evidence="3" key="1">
    <citation type="submission" date="2015-08" db="EMBL/GenBank/DDBJ databases">
        <title>Genome sequencing project for genomic taxonomy and phylogenomics of Bacillus-like bacteria.</title>
        <authorList>
            <person name="Liu B."/>
            <person name="Wang J."/>
            <person name="Zhu Y."/>
            <person name="Liu G."/>
            <person name="Chen Q."/>
            <person name="Chen Z."/>
            <person name="Lan J."/>
            <person name="Che J."/>
            <person name="Ge C."/>
            <person name="Shi H."/>
            <person name="Pan Z."/>
            <person name="Liu X."/>
        </authorList>
    </citation>
    <scope>NUCLEOTIDE SEQUENCE [LARGE SCALE GENOMIC DNA]</scope>
    <source>
        <strain evidence="3">FJAT-22460</strain>
    </source>
</reference>
<gene>
    <name evidence="2" type="ORF">AM231_26140</name>
</gene>
<organism evidence="2 3">
    <name type="scientific">Paenibacillus solani</name>
    <dbReference type="NCBI Taxonomy" id="1705565"/>
    <lineage>
        <taxon>Bacteria</taxon>
        <taxon>Bacillati</taxon>
        <taxon>Bacillota</taxon>
        <taxon>Bacilli</taxon>
        <taxon>Bacillales</taxon>
        <taxon>Paenibacillaceae</taxon>
        <taxon>Paenibacillus</taxon>
    </lineage>
</organism>
<dbReference type="PANTHER" id="PTHR46211:SF1">
    <property type="entry name" value="GLYCEROPHOSPHODIESTER PHOSPHODIESTERASE, CYTOPLASMIC"/>
    <property type="match status" value="1"/>
</dbReference>
<dbReference type="InterPro" id="IPR017946">
    <property type="entry name" value="PLC-like_Pdiesterase_TIM-brl"/>
</dbReference>
<dbReference type="OrthoDB" id="384721at2"/>
<comment type="caution">
    <text evidence="2">The sequence shown here is derived from an EMBL/GenBank/DDBJ whole genome shotgun (WGS) entry which is preliminary data.</text>
</comment>
<protein>
    <submittedName>
        <fullName evidence="2">Glycerophosphodiester phosphodiesterase</fullName>
    </submittedName>
</protein>
<evidence type="ECO:0000259" key="1">
    <source>
        <dbReference type="PROSITE" id="PS51704"/>
    </source>
</evidence>
<dbReference type="CDD" id="cd08563">
    <property type="entry name" value="GDPD_TtGDE_like"/>
    <property type="match status" value="1"/>
</dbReference>
<dbReference type="EMBL" id="LIUT01000008">
    <property type="protein sequence ID" value="KOR76117.1"/>
    <property type="molecule type" value="Genomic_DNA"/>
</dbReference>
<dbReference type="PATRIC" id="fig|1705565.3.peg.1431"/>
<keyword evidence="3" id="KW-1185">Reference proteome</keyword>
<dbReference type="PROSITE" id="PS51704">
    <property type="entry name" value="GP_PDE"/>
    <property type="match status" value="1"/>
</dbReference>
<feature type="domain" description="GP-PDE" evidence="1">
    <location>
        <begin position="6"/>
        <end position="242"/>
    </location>
</feature>
<evidence type="ECO:0000313" key="2">
    <source>
        <dbReference type="EMBL" id="KOR76117.1"/>
    </source>
</evidence>
<proteinExistence type="predicted"/>
<dbReference type="InterPro" id="IPR030395">
    <property type="entry name" value="GP_PDE_dom"/>
</dbReference>
<sequence>MLKQQPLIIAHRGAKGEAPENTLAAFKLGMDQGCDAIELDIHLTSDRHIVVIHDATVDRTSTGSGEVQAMTLAELKKLDTGIWFSEAFAGEEIPTLAEVLELVPPKIMINIEMKGTPGETGLVQVLVDLLREKQRIDSVVVSSFDHAALYKLKELEPSLRIGLLYMKERLSPADVKREALAEIFSLHPHREWITPEYVAEALEQGWILYPWTVNEEDQLREMLSAGVAGMITDYPGRLRRMLDHAESTL</sequence>
<dbReference type="GO" id="GO:0008081">
    <property type="term" value="F:phosphoric diester hydrolase activity"/>
    <property type="evidence" value="ECO:0007669"/>
    <property type="project" value="InterPro"/>
</dbReference>
<dbReference type="Gene3D" id="3.20.20.190">
    <property type="entry name" value="Phosphatidylinositol (PI) phosphodiesterase"/>
    <property type="match status" value="1"/>
</dbReference>
<dbReference type="Pfam" id="PF03009">
    <property type="entry name" value="GDPD"/>
    <property type="match status" value="1"/>
</dbReference>
<dbReference type="RefSeq" id="WP_054405279.1">
    <property type="nucleotide sequence ID" value="NZ_LIUT01000008.1"/>
</dbReference>